<feature type="chain" id="PRO_5002793778" evidence="3">
    <location>
        <begin position="23"/>
        <end position="276"/>
    </location>
</feature>
<keyword evidence="5" id="KW-1185">Reference proteome</keyword>
<gene>
    <name evidence="4" type="primary">Dana\GF22570</name>
    <name evidence="4" type="synonym">dana_GLEANR_6529</name>
    <name evidence="4" type="ORF">GF22570</name>
</gene>
<dbReference type="OMA" id="WRDNFYD"/>
<feature type="region of interest" description="Disordered" evidence="2">
    <location>
        <begin position="95"/>
        <end position="171"/>
    </location>
</feature>
<evidence type="ECO:0000256" key="1">
    <source>
        <dbReference type="PROSITE-ProRule" id="PRU00497"/>
    </source>
</evidence>
<dbReference type="PROSITE" id="PS51155">
    <property type="entry name" value="CHIT_BIND_RR_2"/>
    <property type="match status" value="1"/>
</dbReference>
<dbReference type="HOGENOM" id="CLU_1139053_0_0_1"/>
<dbReference type="EMBL" id="CH902625">
    <property type="protein sequence ID" value="EDV35098.1"/>
    <property type="molecule type" value="Genomic_DNA"/>
</dbReference>
<protein>
    <submittedName>
        <fullName evidence="4">Uncharacterized protein</fullName>
    </submittedName>
</protein>
<dbReference type="Pfam" id="PF00379">
    <property type="entry name" value="Chitin_bind_4"/>
    <property type="match status" value="1"/>
</dbReference>
<dbReference type="FunCoup" id="B3MVV3">
    <property type="interactions" value="19"/>
</dbReference>
<dbReference type="Proteomes" id="UP000007801">
    <property type="component" value="Unassembled WGS sequence"/>
</dbReference>
<organism evidence="4 5">
    <name type="scientific">Drosophila ananassae</name>
    <name type="common">Fruit fly</name>
    <dbReference type="NCBI Taxonomy" id="7217"/>
    <lineage>
        <taxon>Eukaryota</taxon>
        <taxon>Metazoa</taxon>
        <taxon>Ecdysozoa</taxon>
        <taxon>Arthropoda</taxon>
        <taxon>Hexapoda</taxon>
        <taxon>Insecta</taxon>
        <taxon>Pterygota</taxon>
        <taxon>Neoptera</taxon>
        <taxon>Endopterygota</taxon>
        <taxon>Diptera</taxon>
        <taxon>Brachycera</taxon>
        <taxon>Muscomorpha</taxon>
        <taxon>Ephydroidea</taxon>
        <taxon>Drosophilidae</taxon>
        <taxon>Drosophila</taxon>
        <taxon>Sophophora</taxon>
    </lineage>
</organism>
<dbReference type="PhylomeDB" id="B3MVV3"/>
<evidence type="ECO:0000313" key="5">
    <source>
        <dbReference type="Proteomes" id="UP000007801"/>
    </source>
</evidence>
<feature type="compositionally biased region" description="Acidic residues" evidence="2">
    <location>
        <begin position="160"/>
        <end position="170"/>
    </location>
</feature>
<evidence type="ECO:0000313" key="4">
    <source>
        <dbReference type="EMBL" id="EDV35098.1"/>
    </source>
</evidence>
<feature type="compositionally biased region" description="Acidic residues" evidence="2">
    <location>
        <begin position="110"/>
        <end position="135"/>
    </location>
</feature>
<dbReference type="InterPro" id="IPR000618">
    <property type="entry name" value="Insect_cuticle"/>
</dbReference>
<feature type="region of interest" description="Disordered" evidence="2">
    <location>
        <begin position="33"/>
        <end position="56"/>
    </location>
</feature>
<dbReference type="GeneID" id="6505227"/>
<dbReference type="OrthoDB" id="7926065at2759"/>
<feature type="signal peptide" evidence="3">
    <location>
        <begin position="1"/>
        <end position="22"/>
    </location>
</feature>
<keyword evidence="1" id="KW-0193">Cuticle</keyword>
<evidence type="ECO:0000256" key="3">
    <source>
        <dbReference type="SAM" id="SignalP"/>
    </source>
</evidence>
<evidence type="ECO:0000256" key="2">
    <source>
        <dbReference type="SAM" id="MobiDB-lite"/>
    </source>
</evidence>
<dbReference type="KEGG" id="dan:6505227"/>
<dbReference type="GO" id="GO:0042302">
    <property type="term" value="F:structural constituent of cuticle"/>
    <property type="evidence" value="ECO:0007669"/>
    <property type="project" value="UniProtKB-UniRule"/>
</dbReference>
<dbReference type="InParanoid" id="B3MVV3"/>
<dbReference type="AlphaFoldDB" id="B3MVV3"/>
<feature type="compositionally biased region" description="Pro residues" evidence="2">
    <location>
        <begin position="139"/>
        <end position="152"/>
    </location>
</feature>
<name>B3MVV3_DROAN</name>
<dbReference type="eggNOG" id="ENOG502TBEW">
    <property type="taxonomic scope" value="Eukaryota"/>
</dbReference>
<sequence>MPSAPSPLLLLPLLILAQCLLAATQVAPPRLDLQTPNFDGESFERFDGNGRENSAEMREQLKQLLGEQLANAFAPLATTPFSNLAQRQPAIVAPTSGEAARAQFSGESTSSEEAEAEAEHEEEEESPEDDSSSEEEPAKPPTPQPALPPQLPQPVGTVDPNEDQDPEPVEDYNAWRDNFYDLNEDGSYIFGYALPHGVRRWERGYFPEDHHGQVVEGFYVQPRHVAHGLRYELRCYRADSEGYHPLPVEFLRNAPIVRRDERPQVDCFNNFVGRRL</sequence>
<reference evidence="4 5" key="1">
    <citation type="journal article" date="2007" name="Nature">
        <title>Evolution of genes and genomes on the Drosophila phylogeny.</title>
        <authorList>
            <consortium name="Drosophila 12 Genomes Consortium"/>
            <person name="Clark A.G."/>
            <person name="Eisen M.B."/>
            <person name="Smith D.R."/>
            <person name="Bergman C.M."/>
            <person name="Oliver B."/>
            <person name="Markow T.A."/>
            <person name="Kaufman T.C."/>
            <person name="Kellis M."/>
            <person name="Gelbart W."/>
            <person name="Iyer V.N."/>
            <person name="Pollard D.A."/>
            <person name="Sackton T.B."/>
            <person name="Larracuente A.M."/>
            <person name="Singh N.D."/>
            <person name="Abad J.P."/>
            <person name="Abt D.N."/>
            <person name="Adryan B."/>
            <person name="Aguade M."/>
            <person name="Akashi H."/>
            <person name="Anderson W.W."/>
            <person name="Aquadro C.F."/>
            <person name="Ardell D.H."/>
            <person name="Arguello R."/>
            <person name="Artieri C.G."/>
            <person name="Barbash D.A."/>
            <person name="Barker D."/>
            <person name="Barsanti P."/>
            <person name="Batterham P."/>
            <person name="Batzoglou S."/>
            <person name="Begun D."/>
            <person name="Bhutkar A."/>
            <person name="Blanco E."/>
            <person name="Bosak S.A."/>
            <person name="Bradley R.K."/>
            <person name="Brand A.D."/>
            <person name="Brent M.R."/>
            <person name="Brooks A.N."/>
            <person name="Brown R.H."/>
            <person name="Butlin R.K."/>
            <person name="Caggese C."/>
            <person name="Calvi B.R."/>
            <person name="Bernardo de Carvalho A."/>
            <person name="Caspi A."/>
            <person name="Castrezana S."/>
            <person name="Celniker S.E."/>
            <person name="Chang J.L."/>
            <person name="Chapple C."/>
            <person name="Chatterji S."/>
            <person name="Chinwalla A."/>
            <person name="Civetta A."/>
            <person name="Clifton S.W."/>
            <person name="Comeron J.M."/>
            <person name="Costello J.C."/>
            <person name="Coyne J.A."/>
            <person name="Daub J."/>
            <person name="David R.G."/>
            <person name="Delcher A.L."/>
            <person name="Delehaunty K."/>
            <person name="Do C.B."/>
            <person name="Ebling H."/>
            <person name="Edwards K."/>
            <person name="Eickbush T."/>
            <person name="Evans J.D."/>
            <person name="Filipski A."/>
            <person name="Findeiss S."/>
            <person name="Freyhult E."/>
            <person name="Fulton L."/>
            <person name="Fulton R."/>
            <person name="Garcia A.C."/>
            <person name="Gardiner A."/>
            <person name="Garfield D.A."/>
            <person name="Garvin B.E."/>
            <person name="Gibson G."/>
            <person name="Gilbert D."/>
            <person name="Gnerre S."/>
            <person name="Godfrey J."/>
            <person name="Good R."/>
            <person name="Gotea V."/>
            <person name="Gravely B."/>
            <person name="Greenberg A.J."/>
            <person name="Griffiths-Jones S."/>
            <person name="Gross S."/>
            <person name="Guigo R."/>
            <person name="Gustafson E.A."/>
            <person name="Haerty W."/>
            <person name="Hahn M.W."/>
            <person name="Halligan D.L."/>
            <person name="Halpern A.L."/>
            <person name="Halter G.M."/>
            <person name="Han M.V."/>
            <person name="Heger A."/>
            <person name="Hillier L."/>
            <person name="Hinrichs A.S."/>
            <person name="Holmes I."/>
            <person name="Hoskins R.A."/>
            <person name="Hubisz M.J."/>
            <person name="Hultmark D."/>
            <person name="Huntley M.A."/>
            <person name="Jaffe D.B."/>
            <person name="Jagadeeshan S."/>
            <person name="Jeck W.R."/>
            <person name="Johnson J."/>
            <person name="Jones C.D."/>
            <person name="Jordan W.C."/>
            <person name="Karpen G.H."/>
            <person name="Kataoka E."/>
            <person name="Keightley P.D."/>
            <person name="Kheradpour P."/>
            <person name="Kirkness E.F."/>
            <person name="Koerich L.B."/>
            <person name="Kristiansen K."/>
            <person name="Kudrna D."/>
            <person name="Kulathinal R.J."/>
            <person name="Kumar S."/>
            <person name="Kwok R."/>
            <person name="Lander E."/>
            <person name="Langley C.H."/>
            <person name="Lapoint R."/>
            <person name="Lazzaro B.P."/>
            <person name="Lee S.J."/>
            <person name="Levesque L."/>
            <person name="Li R."/>
            <person name="Lin C.F."/>
            <person name="Lin M.F."/>
            <person name="Lindblad-Toh K."/>
            <person name="Llopart A."/>
            <person name="Long M."/>
            <person name="Low L."/>
            <person name="Lozovsky E."/>
            <person name="Lu J."/>
            <person name="Luo M."/>
            <person name="Machado C.A."/>
            <person name="Makalowski W."/>
            <person name="Marzo M."/>
            <person name="Matsuda M."/>
            <person name="Matzkin L."/>
            <person name="McAllister B."/>
            <person name="McBride C.S."/>
            <person name="McKernan B."/>
            <person name="McKernan K."/>
            <person name="Mendez-Lago M."/>
            <person name="Minx P."/>
            <person name="Mollenhauer M.U."/>
            <person name="Montooth K."/>
            <person name="Mount S.M."/>
            <person name="Mu X."/>
            <person name="Myers E."/>
            <person name="Negre B."/>
            <person name="Newfeld S."/>
            <person name="Nielsen R."/>
            <person name="Noor M.A."/>
            <person name="O'Grady P."/>
            <person name="Pachter L."/>
            <person name="Papaceit M."/>
            <person name="Parisi M.J."/>
            <person name="Parisi M."/>
            <person name="Parts L."/>
            <person name="Pedersen J.S."/>
            <person name="Pesole G."/>
            <person name="Phillippy A.M."/>
            <person name="Ponting C.P."/>
            <person name="Pop M."/>
            <person name="Porcelli D."/>
            <person name="Powell J.R."/>
            <person name="Prohaska S."/>
            <person name="Pruitt K."/>
            <person name="Puig M."/>
            <person name="Quesneville H."/>
            <person name="Ram K.R."/>
            <person name="Rand D."/>
            <person name="Rasmussen M.D."/>
            <person name="Reed L.K."/>
            <person name="Reenan R."/>
            <person name="Reily A."/>
            <person name="Remington K.A."/>
            <person name="Rieger T.T."/>
            <person name="Ritchie M.G."/>
            <person name="Robin C."/>
            <person name="Rogers Y.H."/>
            <person name="Rohde C."/>
            <person name="Rozas J."/>
            <person name="Rubenfield M.J."/>
            <person name="Ruiz A."/>
            <person name="Russo S."/>
            <person name="Salzberg S.L."/>
            <person name="Sanchez-Gracia A."/>
            <person name="Saranga D.J."/>
            <person name="Sato H."/>
            <person name="Schaeffer S.W."/>
            <person name="Schatz M.C."/>
            <person name="Schlenke T."/>
            <person name="Schwartz R."/>
            <person name="Segarra C."/>
            <person name="Singh R.S."/>
            <person name="Sirot L."/>
            <person name="Sirota M."/>
            <person name="Sisneros N.B."/>
            <person name="Smith C.D."/>
            <person name="Smith T.F."/>
            <person name="Spieth J."/>
            <person name="Stage D.E."/>
            <person name="Stark A."/>
            <person name="Stephan W."/>
            <person name="Strausberg R.L."/>
            <person name="Strempel S."/>
            <person name="Sturgill D."/>
            <person name="Sutton G."/>
            <person name="Sutton G.G."/>
            <person name="Tao W."/>
            <person name="Teichmann S."/>
            <person name="Tobari Y.N."/>
            <person name="Tomimura Y."/>
            <person name="Tsolas J.M."/>
            <person name="Valente V.L."/>
            <person name="Venter E."/>
            <person name="Venter J.C."/>
            <person name="Vicario S."/>
            <person name="Vieira F.G."/>
            <person name="Vilella A.J."/>
            <person name="Villasante A."/>
            <person name="Walenz B."/>
            <person name="Wang J."/>
            <person name="Wasserman M."/>
            <person name="Watts T."/>
            <person name="Wilson D."/>
            <person name="Wilson R.K."/>
            <person name="Wing R.A."/>
            <person name="Wolfner M.F."/>
            <person name="Wong A."/>
            <person name="Wong G.K."/>
            <person name="Wu C.I."/>
            <person name="Wu G."/>
            <person name="Yamamoto D."/>
            <person name="Yang H.P."/>
            <person name="Yang S.P."/>
            <person name="Yorke J.A."/>
            <person name="Yoshida K."/>
            <person name="Zdobnov E."/>
            <person name="Zhang P."/>
            <person name="Zhang Y."/>
            <person name="Zimin A.V."/>
            <person name="Baldwin J."/>
            <person name="Abdouelleil A."/>
            <person name="Abdulkadir J."/>
            <person name="Abebe A."/>
            <person name="Abera B."/>
            <person name="Abreu J."/>
            <person name="Acer S.C."/>
            <person name="Aftuck L."/>
            <person name="Alexander A."/>
            <person name="An P."/>
            <person name="Anderson E."/>
            <person name="Anderson S."/>
            <person name="Arachi H."/>
            <person name="Azer M."/>
            <person name="Bachantsang P."/>
            <person name="Barry A."/>
            <person name="Bayul T."/>
            <person name="Berlin A."/>
            <person name="Bessette D."/>
            <person name="Bloom T."/>
            <person name="Blye J."/>
            <person name="Boguslavskiy L."/>
            <person name="Bonnet C."/>
            <person name="Boukhgalter B."/>
            <person name="Bourzgui I."/>
            <person name="Brown A."/>
            <person name="Cahill P."/>
            <person name="Channer S."/>
            <person name="Cheshatsang Y."/>
            <person name="Chuda L."/>
            <person name="Citroen M."/>
            <person name="Collymore A."/>
            <person name="Cooke P."/>
            <person name="Costello M."/>
            <person name="D'Aco K."/>
            <person name="Daza R."/>
            <person name="De Haan G."/>
            <person name="DeGray S."/>
            <person name="DeMaso C."/>
            <person name="Dhargay N."/>
            <person name="Dooley K."/>
            <person name="Dooley E."/>
            <person name="Doricent M."/>
            <person name="Dorje P."/>
            <person name="Dorjee K."/>
            <person name="Dupes A."/>
            <person name="Elong R."/>
            <person name="Falk J."/>
            <person name="Farina A."/>
            <person name="Faro S."/>
            <person name="Ferguson D."/>
            <person name="Fisher S."/>
            <person name="Foley C.D."/>
            <person name="Franke A."/>
            <person name="Friedrich D."/>
            <person name="Gadbois L."/>
            <person name="Gearin G."/>
            <person name="Gearin C.R."/>
            <person name="Giannoukos G."/>
            <person name="Goode T."/>
            <person name="Graham J."/>
            <person name="Grandbois E."/>
            <person name="Grewal S."/>
            <person name="Gyaltsen K."/>
            <person name="Hafez N."/>
            <person name="Hagos B."/>
            <person name="Hall J."/>
            <person name="Henson C."/>
            <person name="Hollinger A."/>
            <person name="Honan T."/>
            <person name="Huard M.D."/>
            <person name="Hughes L."/>
            <person name="Hurhula B."/>
            <person name="Husby M.E."/>
            <person name="Kamat A."/>
            <person name="Kanga B."/>
            <person name="Kashin S."/>
            <person name="Khazanovich D."/>
            <person name="Kisner P."/>
            <person name="Lance K."/>
            <person name="Lara M."/>
            <person name="Lee W."/>
            <person name="Lennon N."/>
            <person name="Letendre F."/>
            <person name="LeVine R."/>
            <person name="Lipovsky A."/>
            <person name="Liu X."/>
            <person name="Liu J."/>
            <person name="Liu S."/>
            <person name="Lokyitsang T."/>
            <person name="Lokyitsang Y."/>
            <person name="Lubonja R."/>
            <person name="Lui A."/>
            <person name="MacDonald P."/>
            <person name="Magnisalis V."/>
            <person name="Maru K."/>
            <person name="Matthews C."/>
            <person name="McCusker W."/>
            <person name="McDonough S."/>
            <person name="Mehta T."/>
            <person name="Meldrim J."/>
            <person name="Meneus L."/>
            <person name="Mihai O."/>
            <person name="Mihalev A."/>
            <person name="Mihova T."/>
            <person name="Mittelman R."/>
            <person name="Mlenga V."/>
            <person name="Montmayeur A."/>
            <person name="Mulrain L."/>
            <person name="Navidi A."/>
            <person name="Naylor J."/>
            <person name="Negash T."/>
            <person name="Nguyen T."/>
            <person name="Nguyen N."/>
            <person name="Nicol R."/>
            <person name="Norbu C."/>
            <person name="Norbu N."/>
            <person name="Novod N."/>
            <person name="O'Neill B."/>
            <person name="Osman S."/>
            <person name="Markiewicz E."/>
            <person name="Oyono O.L."/>
            <person name="Patti C."/>
            <person name="Phunkhang P."/>
            <person name="Pierre F."/>
            <person name="Priest M."/>
            <person name="Raghuraman S."/>
            <person name="Rege F."/>
            <person name="Reyes R."/>
            <person name="Rise C."/>
            <person name="Rogov P."/>
            <person name="Ross K."/>
            <person name="Ryan E."/>
            <person name="Settipalli S."/>
            <person name="Shea T."/>
            <person name="Sherpa N."/>
            <person name="Shi L."/>
            <person name="Shih D."/>
            <person name="Sparrow T."/>
            <person name="Spaulding J."/>
            <person name="Stalker J."/>
            <person name="Stange-Thomann N."/>
            <person name="Stavropoulos S."/>
            <person name="Stone C."/>
            <person name="Strader C."/>
            <person name="Tesfaye S."/>
            <person name="Thomson T."/>
            <person name="Thoulutsang Y."/>
            <person name="Thoulutsang D."/>
            <person name="Topham K."/>
            <person name="Topping I."/>
            <person name="Tsamla T."/>
            <person name="Vassiliev H."/>
            <person name="Vo A."/>
            <person name="Wangchuk T."/>
            <person name="Wangdi T."/>
            <person name="Weiand M."/>
            <person name="Wilkinson J."/>
            <person name="Wilson A."/>
            <person name="Yadav S."/>
            <person name="Young G."/>
            <person name="Yu Q."/>
            <person name="Zembek L."/>
            <person name="Zhong D."/>
            <person name="Zimmer A."/>
            <person name="Zwirko Z."/>
            <person name="Jaffe D.B."/>
            <person name="Alvarez P."/>
            <person name="Brockman W."/>
            <person name="Butler J."/>
            <person name="Chin C."/>
            <person name="Gnerre S."/>
            <person name="Grabherr M."/>
            <person name="Kleber M."/>
            <person name="Mauceli E."/>
            <person name="MacCallum I."/>
        </authorList>
    </citation>
    <scope>NUCLEOTIDE SEQUENCE [LARGE SCALE GENOMIC DNA]</scope>
    <source>
        <strain evidence="5">Tucson 14024-0371.13</strain>
    </source>
</reference>
<accession>B3MVV3</accession>
<proteinExistence type="predicted"/>
<feature type="compositionally biased region" description="Basic and acidic residues" evidence="2">
    <location>
        <begin position="42"/>
        <end position="56"/>
    </location>
</feature>
<keyword evidence="3" id="KW-0732">Signal</keyword>